<evidence type="ECO:0000256" key="1">
    <source>
        <dbReference type="SAM" id="Phobius"/>
    </source>
</evidence>
<dbReference type="HOGENOM" id="CLU_1792537_0_0_9"/>
<accession>R8QMA5</accession>
<keyword evidence="1" id="KW-1133">Transmembrane helix</keyword>
<reference evidence="2 3" key="1">
    <citation type="submission" date="2012-12" db="EMBL/GenBank/DDBJ databases">
        <title>The Genome Sequence of Bacillus cereus VD118.</title>
        <authorList>
            <consortium name="The Broad Institute Genome Sequencing Platform"/>
            <consortium name="The Broad Institute Genome Sequencing Center for Infectious Disease"/>
            <person name="Feldgarden M."/>
            <person name="Van der Auwera G.A."/>
            <person name="Mahillon J."/>
            <person name="Duprez V."/>
            <person name="Timmery S."/>
            <person name="Mattelet C."/>
            <person name="Dierick K."/>
            <person name="Sun M."/>
            <person name="Yu Z."/>
            <person name="Zhu L."/>
            <person name="Hu X."/>
            <person name="Shank E.B."/>
            <person name="Swiecicka I."/>
            <person name="Hansen B.M."/>
            <person name="Andrup L."/>
            <person name="Walker B."/>
            <person name="Young S.K."/>
            <person name="Zeng Q."/>
            <person name="Gargeya S."/>
            <person name="Fitzgerald M."/>
            <person name="Haas B."/>
            <person name="Abouelleil A."/>
            <person name="Alvarado L."/>
            <person name="Arachchi H.M."/>
            <person name="Berlin A.M."/>
            <person name="Chapman S.B."/>
            <person name="Dewar J."/>
            <person name="Goldberg J."/>
            <person name="Griggs A."/>
            <person name="Gujja S."/>
            <person name="Hansen M."/>
            <person name="Howarth C."/>
            <person name="Imamovic A."/>
            <person name="Larimer J."/>
            <person name="McCowan C."/>
            <person name="Murphy C."/>
            <person name="Neiman D."/>
            <person name="Pearson M."/>
            <person name="Priest M."/>
            <person name="Roberts A."/>
            <person name="Saif S."/>
            <person name="Shea T."/>
            <person name="Sisk P."/>
            <person name="Sykes S."/>
            <person name="Wortman J."/>
            <person name="Nusbaum C."/>
            <person name="Birren B."/>
        </authorList>
    </citation>
    <scope>NUCLEOTIDE SEQUENCE [LARGE SCALE GENOMIC DNA]</scope>
    <source>
        <strain evidence="2 3">VD118</strain>
    </source>
</reference>
<gene>
    <name evidence="2" type="ORF">IIQ_00022</name>
</gene>
<dbReference type="AlphaFoldDB" id="R8QMA5"/>
<name>R8QMA5_BACCE</name>
<sequence length="144" mass="16683">MSVSMSDELQLFVQEIQSFLSSHTLRDFARDVDFVQRTSKYQAKDLVAFCVWISPNVAMYKPFENHISKRISIPIGETFLCENFTATYTVIRGAWTVRIRNKTKRPKDQKTNEMKAYPSVAGVILLAFLILFVFIIQLRSRPLI</sequence>
<protein>
    <submittedName>
        <fullName evidence="2">Uncharacterized protein</fullName>
    </submittedName>
</protein>
<keyword evidence="1" id="KW-0812">Transmembrane</keyword>
<proteinExistence type="predicted"/>
<evidence type="ECO:0000313" key="2">
    <source>
        <dbReference type="EMBL" id="EOP72205.1"/>
    </source>
</evidence>
<dbReference type="Proteomes" id="UP000014019">
    <property type="component" value="Unassembled WGS sequence"/>
</dbReference>
<organism evidence="2 3">
    <name type="scientific">Bacillus cereus VD118</name>
    <dbReference type="NCBI Taxonomy" id="1053231"/>
    <lineage>
        <taxon>Bacteria</taxon>
        <taxon>Bacillati</taxon>
        <taxon>Bacillota</taxon>
        <taxon>Bacilli</taxon>
        <taxon>Bacillales</taxon>
        <taxon>Bacillaceae</taxon>
        <taxon>Bacillus</taxon>
        <taxon>Bacillus cereus group</taxon>
    </lineage>
</organism>
<evidence type="ECO:0000313" key="3">
    <source>
        <dbReference type="Proteomes" id="UP000014019"/>
    </source>
</evidence>
<feature type="transmembrane region" description="Helical" evidence="1">
    <location>
        <begin position="116"/>
        <end position="138"/>
    </location>
</feature>
<keyword evidence="1" id="KW-0472">Membrane</keyword>
<comment type="caution">
    <text evidence="2">The sequence shown here is derived from an EMBL/GenBank/DDBJ whole genome shotgun (WGS) entry which is preliminary data.</text>
</comment>
<dbReference type="EMBL" id="AHEZ01000038">
    <property type="protein sequence ID" value="EOP72205.1"/>
    <property type="molecule type" value="Genomic_DNA"/>
</dbReference>